<evidence type="ECO:0000313" key="7">
    <source>
        <dbReference type="EMBL" id="RTE65657.1"/>
    </source>
</evidence>
<proteinExistence type="predicted"/>
<gene>
    <name evidence="7" type="ORF">EH243_10300</name>
</gene>
<sequence length="1286" mass="139447">MSASATQNPTPHTSRVKRFIKAALLLLALLILLLISTLYYLLGTSSGLQQLISTSQRWLPGELQVEQIDGSLLDNLKLSHVRYTQPNIVLSLESLALDWQPSALLSGRLHIMQLQVQQPTITLSGATNNEANADSPELPEITLPLSFQIDQLQISQLTLNQLTKEDAVATTEVSDIQLRLHSDAQTLILDHFSITAPQADLTLEGQLTPNGPFPIELNTQWNLKLPQQQTLAGQGSIKGTLRGNLNQLQIQQTLSGLVSTEITASLQNLLANPSGELSLQDFNAELTQLTPELTGRLTGSADASGNTEQLQLNSHWQTTLPEIGSTELTLKLHLAGRLLQIEQLDLLQTIPPTAPTNKTNITLAKPLAVALKGDVDLANTPISFDIKGQWQNLGYPFIGDADYLSPSGQLQVNGNLQQYTLRLNSTLADTSIPTGQWTLTGTGNQQSLNDIRLIGDTLDGQIQVDGSFAWQPLSWNFNLSGTQLNPASHWPEWPGKLRIKGSISGSQPPEQPLQLQLTLASLSGVLRNEPITAQGSLAINGSQISIPQLQLNLASTELKTQGRLDEQLDLNWSIKSPDLSQLLPTLKGDLHGSGSLTGTKALPHLIAKLNGQNLQYQRYQSGSLSADLDIDLGTDKNSHIQLTATKLQLEGQHWQQLSLKGQGSAAQHQLTLTTEQGPADIDLSLKGQWQEAQWRGQINQLDLTQSDLGPWHLSRPVPLQLSRSDASMTNLCLESGKENSSLCVGGQWSAENGMAGTLKTQQLSLNHLRAWMPNQIDLQGDFSADINFSQQPNHPPIFTGSARIKGAEAQLEEEDIQVIAGDIKLDLNGQNNQLNASLSLPLLQPVGQLTAQVAIDDLNTSQKLDAQLRLALSDLKFISLFAPQLQAITGQIDSDMSVTGRIDQPLMQGHLTLSDASTDLPALGIKLEGINLSLIGKPGDNNLQLTGALQSGKGPLNISGRYNPILDNGEITLQGERFQALATEDIQAWISPEIKLNIEPQLIRLSGELKIPEAHIQPPSIDTSSPLSEDVVIIDPASSQSSDGQGGNKKRVLETQLRITLGDKVYLDALGFKGRLLGSILVEDNARQVTRATGIMQVATGQYRLYGQDLDITRGNLVYSGGPIDNPGLDLRVSRTVDDVTAGAKVSGTLSDPRLTLFSDPVMPESNQLSYLIFGHALGASGSAMTEQELLFKAASALTLKGGNSIAEQISETFDIDDLGVAGDTTDTSFYIGKYLSPRLYVKYGVGLLESTHTFFMRYKLNESWSVETQTATEHNGGDLFYTLER</sequence>
<feature type="transmembrane region" description="Helical" evidence="5">
    <location>
        <begin position="22"/>
        <end position="42"/>
    </location>
</feature>
<dbReference type="OrthoDB" id="5555605at2"/>
<feature type="domain" description="Translocation and assembly module TamB C-terminal" evidence="6">
    <location>
        <begin position="951"/>
        <end position="1285"/>
    </location>
</feature>
<evidence type="ECO:0000256" key="3">
    <source>
        <dbReference type="ARBA" id="ARBA00022989"/>
    </source>
</evidence>
<dbReference type="PANTHER" id="PTHR36985:SF1">
    <property type="entry name" value="TRANSLOCATION AND ASSEMBLY MODULE SUBUNIT TAMB"/>
    <property type="match status" value="1"/>
</dbReference>
<dbReference type="PANTHER" id="PTHR36985">
    <property type="entry name" value="TRANSLOCATION AND ASSEMBLY MODULE SUBUNIT TAMB"/>
    <property type="match status" value="1"/>
</dbReference>
<dbReference type="GO" id="GO:0009306">
    <property type="term" value="P:protein secretion"/>
    <property type="evidence" value="ECO:0007669"/>
    <property type="project" value="InterPro"/>
</dbReference>
<protein>
    <recommendedName>
        <fullName evidence="6">Translocation and assembly module TamB C-terminal domain-containing protein</fullName>
    </recommendedName>
</protein>
<dbReference type="GO" id="GO:0097347">
    <property type="term" value="C:TAM protein secretion complex"/>
    <property type="evidence" value="ECO:0007669"/>
    <property type="project" value="TreeGrafter"/>
</dbReference>
<dbReference type="Proteomes" id="UP000283087">
    <property type="component" value="Unassembled WGS sequence"/>
</dbReference>
<dbReference type="GO" id="GO:0005886">
    <property type="term" value="C:plasma membrane"/>
    <property type="evidence" value="ECO:0007669"/>
    <property type="project" value="InterPro"/>
</dbReference>
<keyword evidence="3 5" id="KW-1133">Transmembrane helix</keyword>
<keyword evidence="4 5" id="KW-0472">Membrane</keyword>
<evidence type="ECO:0000313" key="8">
    <source>
        <dbReference type="Proteomes" id="UP000283087"/>
    </source>
</evidence>
<comment type="caution">
    <text evidence="7">The sequence shown here is derived from an EMBL/GenBank/DDBJ whole genome shotgun (WGS) entry which is preliminary data.</text>
</comment>
<comment type="subcellular location">
    <subcellularLocation>
        <location evidence="1">Membrane</location>
        <topology evidence="1">Single-pass membrane protein</topology>
    </subcellularLocation>
</comment>
<name>A0A430KQ73_9GAMM</name>
<dbReference type="InterPro" id="IPR007452">
    <property type="entry name" value="TamB_C"/>
</dbReference>
<evidence type="ECO:0000256" key="1">
    <source>
        <dbReference type="ARBA" id="ARBA00004167"/>
    </source>
</evidence>
<evidence type="ECO:0000256" key="2">
    <source>
        <dbReference type="ARBA" id="ARBA00022692"/>
    </source>
</evidence>
<keyword evidence="2 5" id="KW-0812">Transmembrane</keyword>
<dbReference type="Pfam" id="PF04357">
    <property type="entry name" value="TamB"/>
    <property type="match status" value="1"/>
</dbReference>
<accession>A0A430KQ73</accession>
<dbReference type="RefSeq" id="WP_126158580.1">
    <property type="nucleotide sequence ID" value="NZ_RQXW01000008.1"/>
</dbReference>
<evidence type="ECO:0000259" key="6">
    <source>
        <dbReference type="Pfam" id="PF04357"/>
    </source>
</evidence>
<dbReference type="EMBL" id="RQXW01000008">
    <property type="protein sequence ID" value="RTE65657.1"/>
    <property type="molecule type" value="Genomic_DNA"/>
</dbReference>
<keyword evidence="8" id="KW-1185">Reference proteome</keyword>
<organism evidence="7 8">
    <name type="scientific">Amphritea opalescens</name>
    <dbReference type="NCBI Taxonomy" id="2490544"/>
    <lineage>
        <taxon>Bacteria</taxon>
        <taxon>Pseudomonadati</taxon>
        <taxon>Pseudomonadota</taxon>
        <taxon>Gammaproteobacteria</taxon>
        <taxon>Oceanospirillales</taxon>
        <taxon>Oceanospirillaceae</taxon>
        <taxon>Amphritea</taxon>
    </lineage>
</organism>
<evidence type="ECO:0000256" key="5">
    <source>
        <dbReference type="SAM" id="Phobius"/>
    </source>
</evidence>
<reference evidence="7 8" key="1">
    <citation type="submission" date="2018-11" db="EMBL/GenBank/DDBJ databases">
        <title>The draft genome sequence of Amphritea opalescens ANRC-JH13T.</title>
        <authorList>
            <person name="Fang Z."/>
            <person name="Zhang Y."/>
            <person name="Han X."/>
        </authorList>
    </citation>
    <scope>NUCLEOTIDE SEQUENCE [LARGE SCALE GENOMIC DNA]</scope>
    <source>
        <strain evidence="7 8">ANRC-JH13</strain>
    </source>
</reference>
<evidence type="ECO:0000256" key="4">
    <source>
        <dbReference type="ARBA" id="ARBA00023136"/>
    </source>
</evidence>